<reference evidence="2" key="1">
    <citation type="submission" date="2013-06" db="EMBL/GenBank/DDBJ databases">
        <title>Complete Genome Sequence of Hyperthermophilic Palaeococcus pacificus DY20341T, Isolated from a Deep-Sea Hydrothermal Sediments.</title>
        <authorList>
            <person name="Zeng X."/>
            <person name="Shao Z."/>
        </authorList>
    </citation>
    <scope>NUCLEOTIDE SEQUENCE [LARGE SCALE GENOMIC DNA]</scope>
    <source>
        <strain evidence="2">DY20341</strain>
    </source>
</reference>
<dbReference type="HOGENOM" id="CLU_3021172_0_0_2"/>
<dbReference type="OrthoDB" id="101908at2157"/>
<name>A0A075LSI6_9EURY</name>
<dbReference type="eggNOG" id="arCOG05877">
    <property type="taxonomic scope" value="Archaea"/>
</dbReference>
<dbReference type="RefSeq" id="WP_169738670.1">
    <property type="nucleotide sequence ID" value="NZ_CP006019.1"/>
</dbReference>
<proteinExistence type="predicted"/>
<keyword evidence="2" id="KW-1185">Reference proteome</keyword>
<gene>
    <name evidence="1" type="ORF">PAP_03280</name>
</gene>
<dbReference type="GeneID" id="54818088"/>
<evidence type="ECO:0000313" key="1">
    <source>
        <dbReference type="EMBL" id="AIF69076.1"/>
    </source>
</evidence>
<evidence type="ECO:0000313" key="2">
    <source>
        <dbReference type="Proteomes" id="UP000027981"/>
    </source>
</evidence>
<organism evidence="1 2">
    <name type="scientific">Palaeococcus pacificus DY20341</name>
    <dbReference type="NCBI Taxonomy" id="1343739"/>
    <lineage>
        <taxon>Archaea</taxon>
        <taxon>Methanobacteriati</taxon>
        <taxon>Methanobacteriota</taxon>
        <taxon>Thermococci</taxon>
        <taxon>Thermococcales</taxon>
        <taxon>Thermococcaceae</taxon>
        <taxon>Palaeococcus</taxon>
    </lineage>
</organism>
<dbReference type="EMBL" id="CP006019">
    <property type="protein sequence ID" value="AIF69076.1"/>
    <property type="molecule type" value="Genomic_DNA"/>
</dbReference>
<dbReference type="Proteomes" id="UP000027981">
    <property type="component" value="Chromosome"/>
</dbReference>
<accession>A0A075LSI6</accession>
<dbReference type="STRING" id="1343739.PAP_03280"/>
<reference evidence="1 2" key="2">
    <citation type="journal article" date="2015" name="Genome Announc.">
        <title>Complete Genome Sequence of Hyperthermophilic Piezophilic Archaeon Palaeococcus pacificus DY20341T, Isolated from Deep-Sea Hydrothermal Sediments.</title>
        <authorList>
            <person name="Zeng X."/>
            <person name="Jebbar M."/>
            <person name="Shao Z."/>
        </authorList>
    </citation>
    <scope>NUCLEOTIDE SEQUENCE [LARGE SCALE GENOMIC DNA]</scope>
    <source>
        <strain evidence="1 2">DY20341</strain>
    </source>
</reference>
<protein>
    <submittedName>
        <fullName evidence="1">Uncharacterized protein</fullName>
    </submittedName>
</protein>
<dbReference type="KEGG" id="ppac:PAP_03280"/>
<sequence length="57" mass="6840">MEEKLQHEVLKKLAEKALKELEEAYKRVPETDNGKTYLWRGKERVKLLIDVLNRMEV</sequence>
<dbReference type="AlphaFoldDB" id="A0A075LSI6"/>